<dbReference type="EMBL" id="UINC01079767">
    <property type="protein sequence ID" value="SVC22094.1"/>
    <property type="molecule type" value="Genomic_DNA"/>
</dbReference>
<accession>A0A382KAW8</accession>
<feature type="non-terminal residue" evidence="1">
    <location>
        <position position="39"/>
    </location>
</feature>
<reference evidence="1" key="1">
    <citation type="submission" date="2018-05" db="EMBL/GenBank/DDBJ databases">
        <authorList>
            <person name="Lanie J.A."/>
            <person name="Ng W.-L."/>
            <person name="Kazmierczak K.M."/>
            <person name="Andrzejewski T.M."/>
            <person name="Davidsen T.M."/>
            <person name="Wayne K.J."/>
            <person name="Tettelin H."/>
            <person name="Glass J.I."/>
            <person name="Rusch D."/>
            <person name="Podicherti R."/>
            <person name="Tsui H.-C.T."/>
            <person name="Winkler M.E."/>
        </authorList>
    </citation>
    <scope>NUCLEOTIDE SEQUENCE</scope>
</reference>
<evidence type="ECO:0000313" key="1">
    <source>
        <dbReference type="EMBL" id="SVC22094.1"/>
    </source>
</evidence>
<name>A0A382KAW8_9ZZZZ</name>
<dbReference type="AlphaFoldDB" id="A0A382KAW8"/>
<gene>
    <name evidence="1" type="ORF">METZ01_LOCUS274948</name>
</gene>
<protein>
    <submittedName>
        <fullName evidence="1">Uncharacterized protein</fullName>
    </submittedName>
</protein>
<proteinExistence type="predicted"/>
<sequence length="39" mass="4671">MKKLLILLFSLMLSFNSYGEWMKVTENVDDDSYYIDFNS</sequence>
<organism evidence="1">
    <name type="scientific">marine metagenome</name>
    <dbReference type="NCBI Taxonomy" id="408172"/>
    <lineage>
        <taxon>unclassified sequences</taxon>
        <taxon>metagenomes</taxon>
        <taxon>ecological metagenomes</taxon>
    </lineage>
</organism>